<dbReference type="Gene3D" id="1.10.472.10">
    <property type="entry name" value="Cyclin-like"/>
    <property type="match status" value="2"/>
</dbReference>
<comment type="similarity">
    <text evidence="4">Belongs to the cyclin family.</text>
</comment>
<feature type="domain" description="Cyclin-like" evidence="5">
    <location>
        <begin position="103"/>
        <end position="185"/>
    </location>
</feature>
<evidence type="ECO:0000313" key="7">
    <source>
        <dbReference type="EMBL" id="CDW56324.1"/>
    </source>
</evidence>
<evidence type="ECO:0000256" key="4">
    <source>
        <dbReference type="RuleBase" id="RU000383"/>
    </source>
</evidence>
<dbReference type="AlphaFoldDB" id="A0A077Z967"/>
<feature type="domain" description="Cyclin-like" evidence="5">
    <location>
        <begin position="17"/>
        <end position="90"/>
    </location>
</feature>
<keyword evidence="8" id="KW-1185">Reference proteome</keyword>
<dbReference type="GO" id="GO:0044772">
    <property type="term" value="P:mitotic cell cycle phase transition"/>
    <property type="evidence" value="ECO:0007669"/>
    <property type="project" value="InterPro"/>
</dbReference>
<dbReference type="SMART" id="SM00385">
    <property type="entry name" value="CYCLIN"/>
    <property type="match status" value="2"/>
</dbReference>
<dbReference type="FunFam" id="1.10.472.10:FF:000001">
    <property type="entry name" value="G2/mitotic-specific cyclin"/>
    <property type="match status" value="1"/>
</dbReference>
<dbReference type="InterPro" id="IPR039361">
    <property type="entry name" value="Cyclin"/>
</dbReference>
<protein>
    <submittedName>
        <fullName evidence="7">Cyclin B2</fullName>
    </submittedName>
</protein>
<keyword evidence="3" id="KW-0131">Cell cycle</keyword>
<gene>
    <name evidence="7" type="ORF">TTRE_0000460101</name>
</gene>
<reference evidence="7" key="1">
    <citation type="submission" date="2014-01" db="EMBL/GenBank/DDBJ databases">
        <authorList>
            <person name="Aslett M."/>
        </authorList>
    </citation>
    <scope>NUCLEOTIDE SEQUENCE</scope>
</reference>
<sequence>MDGYDKITPRMRAVLVEWIVQVHFRYKLAPETMFMSDVAKSDLQLVGVTALYLASKYEDVFVMDLNQVIYVTDYTYTREAVLKMEREILNTLGFRICRPLPISFLRRFSRATMASQILHAMAKYFLELMLLDYSMVNIHPSVQAASALRIAMIVLRGEDWVMIFACKTEFIRPPLVGFNLVSRFGALYILCCCRSR</sequence>
<dbReference type="STRING" id="36087.A0A077Z967"/>
<name>A0A077Z967_TRITR</name>
<keyword evidence="1" id="KW-0132">Cell division</keyword>
<dbReference type="OrthoDB" id="5590282at2759"/>
<dbReference type="InterPro" id="IPR004367">
    <property type="entry name" value="Cyclin_C-dom"/>
</dbReference>
<dbReference type="InterPro" id="IPR006671">
    <property type="entry name" value="Cyclin_N"/>
</dbReference>
<dbReference type="PIRSF" id="PIRSF001771">
    <property type="entry name" value="Cyclin_A_B_D_E"/>
    <property type="match status" value="1"/>
</dbReference>
<dbReference type="InterPro" id="IPR036915">
    <property type="entry name" value="Cyclin-like_sf"/>
</dbReference>
<evidence type="ECO:0000256" key="3">
    <source>
        <dbReference type="ARBA" id="ARBA00023306"/>
    </source>
</evidence>
<keyword evidence="2 4" id="KW-0195">Cyclin</keyword>
<evidence type="ECO:0000256" key="1">
    <source>
        <dbReference type="ARBA" id="ARBA00022618"/>
    </source>
</evidence>
<dbReference type="InterPro" id="IPR046965">
    <property type="entry name" value="Cyclin_A/B-like"/>
</dbReference>
<feature type="domain" description="Cyclin C-terminal" evidence="6">
    <location>
        <begin position="99"/>
        <end position="193"/>
    </location>
</feature>
<evidence type="ECO:0000259" key="6">
    <source>
        <dbReference type="SMART" id="SM01332"/>
    </source>
</evidence>
<dbReference type="PANTHER" id="PTHR10177">
    <property type="entry name" value="CYCLINS"/>
    <property type="match status" value="1"/>
</dbReference>
<dbReference type="Proteomes" id="UP000030665">
    <property type="component" value="Unassembled WGS sequence"/>
</dbReference>
<dbReference type="GO" id="GO:0016538">
    <property type="term" value="F:cyclin-dependent protein serine/threonine kinase regulator activity"/>
    <property type="evidence" value="ECO:0007669"/>
    <property type="project" value="InterPro"/>
</dbReference>
<evidence type="ECO:0000313" key="8">
    <source>
        <dbReference type="Proteomes" id="UP000030665"/>
    </source>
</evidence>
<evidence type="ECO:0000256" key="2">
    <source>
        <dbReference type="ARBA" id="ARBA00023127"/>
    </source>
</evidence>
<proteinExistence type="inferred from homology"/>
<evidence type="ECO:0000259" key="5">
    <source>
        <dbReference type="SMART" id="SM00385"/>
    </source>
</evidence>
<dbReference type="GO" id="GO:0051301">
    <property type="term" value="P:cell division"/>
    <property type="evidence" value="ECO:0007669"/>
    <property type="project" value="UniProtKB-KW"/>
</dbReference>
<dbReference type="EMBL" id="HG806028">
    <property type="protein sequence ID" value="CDW56324.1"/>
    <property type="molecule type" value="Genomic_DNA"/>
</dbReference>
<dbReference type="Pfam" id="PF00134">
    <property type="entry name" value="Cyclin_N"/>
    <property type="match status" value="1"/>
</dbReference>
<organism evidence="7 8">
    <name type="scientific">Trichuris trichiura</name>
    <name type="common">Whipworm</name>
    <name type="synonym">Trichocephalus trichiurus</name>
    <dbReference type="NCBI Taxonomy" id="36087"/>
    <lineage>
        <taxon>Eukaryota</taxon>
        <taxon>Metazoa</taxon>
        <taxon>Ecdysozoa</taxon>
        <taxon>Nematoda</taxon>
        <taxon>Enoplea</taxon>
        <taxon>Dorylaimia</taxon>
        <taxon>Trichinellida</taxon>
        <taxon>Trichuridae</taxon>
        <taxon>Trichuris</taxon>
    </lineage>
</organism>
<reference evidence="7" key="2">
    <citation type="submission" date="2014-03" db="EMBL/GenBank/DDBJ databases">
        <title>The whipworm genome and dual-species transcriptomics of an intimate host-pathogen interaction.</title>
        <authorList>
            <person name="Foth B.J."/>
            <person name="Tsai I.J."/>
            <person name="Reid A.J."/>
            <person name="Bancroft A.J."/>
            <person name="Nichol S."/>
            <person name="Tracey A."/>
            <person name="Holroyd N."/>
            <person name="Cotton J.A."/>
            <person name="Stanley E.J."/>
            <person name="Zarowiecki M."/>
            <person name="Liu J.Z."/>
            <person name="Huckvale T."/>
            <person name="Cooper P.J."/>
            <person name="Grencis R.K."/>
            <person name="Berriman M."/>
        </authorList>
    </citation>
    <scope>NUCLEOTIDE SEQUENCE [LARGE SCALE GENOMIC DNA]</scope>
</reference>
<accession>A0A077Z967</accession>
<dbReference type="SUPFAM" id="SSF47954">
    <property type="entry name" value="Cyclin-like"/>
    <property type="match status" value="2"/>
</dbReference>
<dbReference type="Pfam" id="PF02984">
    <property type="entry name" value="Cyclin_C"/>
    <property type="match status" value="1"/>
</dbReference>
<dbReference type="SMART" id="SM01332">
    <property type="entry name" value="Cyclin_C"/>
    <property type="match status" value="1"/>
</dbReference>
<dbReference type="InterPro" id="IPR013763">
    <property type="entry name" value="Cyclin-like_dom"/>
</dbReference>